<accession>A0A1V6TB54</accession>
<protein>
    <recommendedName>
        <fullName evidence="7">Rhodopsin domain-containing protein</fullName>
    </recommendedName>
</protein>
<name>A0A1V6TB54_9EURO</name>
<keyword evidence="9" id="KW-1185">Reference proteome</keyword>
<keyword evidence="4 6" id="KW-0472">Membrane</keyword>
<evidence type="ECO:0000313" key="9">
    <source>
        <dbReference type="Proteomes" id="UP000191285"/>
    </source>
</evidence>
<evidence type="ECO:0000256" key="6">
    <source>
        <dbReference type="SAM" id="Phobius"/>
    </source>
</evidence>
<gene>
    <name evidence="8" type="ORF">PENSTE_c009G02733</name>
</gene>
<keyword evidence="3 6" id="KW-1133">Transmembrane helix</keyword>
<feature type="transmembrane region" description="Helical" evidence="6">
    <location>
        <begin position="16"/>
        <end position="37"/>
    </location>
</feature>
<sequence>MALTVENENDDKGPKILAVIWTLTTLTLLMVVARIFIRLKMLKNFGIDDYLIVVSMILSLAYCGVTTASIVYGFGQHAMKLSQYDMEMAILLNSLSFLCGILSFTVPKFAVTAMLTRILNPGMLQKIWLWTLVSLAAAVSCICIIILFTMCDPPEALWHVHLVITAGAKCRDVWILVNYAIFTGCLSAFVDLYLALYPVTVLMKLHMSLRKRLALCAALGLGAIACAMAIVKCTQLQGLADKSDYTYGTADLVMWTNIEADVVIIASCIPTLQPLLELVLGKRTLGSYSNGQSGPYKDSRSNWNTASFDRSKKSAARKDDLVVTNVDSQESILPADGNKDQFQRNDNKTFPMGAIRRTDDVTVEYESHSAQGANSQGSW</sequence>
<dbReference type="InterPro" id="IPR052337">
    <property type="entry name" value="SAT4-like"/>
</dbReference>
<feature type="domain" description="Rhodopsin" evidence="7">
    <location>
        <begin position="33"/>
        <end position="277"/>
    </location>
</feature>
<dbReference type="GO" id="GO:0016020">
    <property type="term" value="C:membrane"/>
    <property type="evidence" value="ECO:0007669"/>
    <property type="project" value="UniProtKB-SubCell"/>
</dbReference>
<evidence type="ECO:0000259" key="7">
    <source>
        <dbReference type="Pfam" id="PF20684"/>
    </source>
</evidence>
<dbReference type="PANTHER" id="PTHR33048">
    <property type="entry name" value="PTH11-LIKE INTEGRAL MEMBRANE PROTEIN (AFU_ORTHOLOGUE AFUA_5G11245)"/>
    <property type="match status" value="1"/>
</dbReference>
<dbReference type="InterPro" id="IPR049326">
    <property type="entry name" value="Rhodopsin_dom_fungi"/>
</dbReference>
<feature type="transmembrane region" description="Helical" evidence="6">
    <location>
        <begin position="213"/>
        <end position="231"/>
    </location>
</feature>
<dbReference type="Pfam" id="PF20684">
    <property type="entry name" value="Fung_rhodopsin"/>
    <property type="match status" value="1"/>
</dbReference>
<evidence type="ECO:0000256" key="5">
    <source>
        <dbReference type="ARBA" id="ARBA00038359"/>
    </source>
</evidence>
<reference evidence="9" key="1">
    <citation type="journal article" date="2017" name="Nat. Microbiol.">
        <title>Global analysis of biosynthetic gene clusters reveals vast potential of secondary metabolite production in Penicillium species.</title>
        <authorList>
            <person name="Nielsen J.C."/>
            <person name="Grijseels S."/>
            <person name="Prigent S."/>
            <person name="Ji B."/>
            <person name="Dainat J."/>
            <person name="Nielsen K.F."/>
            <person name="Frisvad J.C."/>
            <person name="Workman M."/>
            <person name="Nielsen J."/>
        </authorList>
    </citation>
    <scope>NUCLEOTIDE SEQUENCE [LARGE SCALE GENOMIC DNA]</scope>
    <source>
        <strain evidence="9">IBT 24891</strain>
    </source>
</reference>
<feature type="transmembrane region" description="Helical" evidence="6">
    <location>
        <begin position="95"/>
        <end position="115"/>
    </location>
</feature>
<dbReference type="PANTHER" id="PTHR33048:SF155">
    <property type="entry name" value="INTEGRAL MEMBRANE PROTEIN"/>
    <property type="match status" value="1"/>
</dbReference>
<evidence type="ECO:0000256" key="3">
    <source>
        <dbReference type="ARBA" id="ARBA00022989"/>
    </source>
</evidence>
<proteinExistence type="inferred from homology"/>
<feature type="transmembrane region" description="Helical" evidence="6">
    <location>
        <begin position="49"/>
        <end position="75"/>
    </location>
</feature>
<evidence type="ECO:0000256" key="2">
    <source>
        <dbReference type="ARBA" id="ARBA00022692"/>
    </source>
</evidence>
<dbReference type="Proteomes" id="UP000191285">
    <property type="component" value="Unassembled WGS sequence"/>
</dbReference>
<comment type="similarity">
    <text evidence="5">Belongs to the SAT4 family.</text>
</comment>
<feature type="transmembrane region" description="Helical" evidence="6">
    <location>
        <begin position="179"/>
        <end position="201"/>
    </location>
</feature>
<dbReference type="EMBL" id="MLKD01000009">
    <property type="protein sequence ID" value="OQE23190.1"/>
    <property type="molecule type" value="Genomic_DNA"/>
</dbReference>
<dbReference type="OrthoDB" id="5331848at2759"/>
<evidence type="ECO:0000256" key="1">
    <source>
        <dbReference type="ARBA" id="ARBA00004141"/>
    </source>
</evidence>
<dbReference type="AlphaFoldDB" id="A0A1V6TB54"/>
<organism evidence="8 9">
    <name type="scientific">Penicillium steckii</name>
    <dbReference type="NCBI Taxonomy" id="303698"/>
    <lineage>
        <taxon>Eukaryota</taxon>
        <taxon>Fungi</taxon>
        <taxon>Dikarya</taxon>
        <taxon>Ascomycota</taxon>
        <taxon>Pezizomycotina</taxon>
        <taxon>Eurotiomycetes</taxon>
        <taxon>Eurotiomycetidae</taxon>
        <taxon>Eurotiales</taxon>
        <taxon>Aspergillaceae</taxon>
        <taxon>Penicillium</taxon>
    </lineage>
</organism>
<evidence type="ECO:0000256" key="4">
    <source>
        <dbReference type="ARBA" id="ARBA00023136"/>
    </source>
</evidence>
<comment type="subcellular location">
    <subcellularLocation>
        <location evidence="1">Membrane</location>
        <topology evidence="1">Multi-pass membrane protein</topology>
    </subcellularLocation>
</comment>
<dbReference type="STRING" id="303698.A0A1V6TB54"/>
<feature type="transmembrane region" description="Helical" evidence="6">
    <location>
        <begin position="127"/>
        <end position="148"/>
    </location>
</feature>
<comment type="caution">
    <text evidence="8">The sequence shown here is derived from an EMBL/GenBank/DDBJ whole genome shotgun (WGS) entry which is preliminary data.</text>
</comment>
<keyword evidence="2 6" id="KW-0812">Transmembrane</keyword>
<evidence type="ECO:0000313" key="8">
    <source>
        <dbReference type="EMBL" id="OQE23190.1"/>
    </source>
</evidence>